<dbReference type="AlphaFoldDB" id="A0A7X5UMY8"/>
<dbReference type="PANTHER" id="PTHR41287">
    <property type="match status" value="1"/>
</dbReference>
<dbReference type="EMBL" id="JAAOYM010000001">
    <property type="protein sequence ID" value="NIJ10619.1"/>
    <property type="molecule type" value="Genomic_DNA"/>
</dbReference>
<evidence type="ECO:0000313" key="2">
    <source>
        <dbReference type="Proteomes" id="UP000545493"/>
    </source>
</evidence>
<organism evidence="1 2">
    <name type="scientific">Saccharomonospora amisosensis</name>
    <dbReference type="NCBI Taxonomy" id="1128677"/>
    <lineage>
        <taxon>Bacteria</taxon>
        <taxon>Bacillati</taxon>
        <taxon>Actinomycetota</taxon>
        <taxon>Actinomycetes</taxon>
        <taxon>Pseudonocardiales</taxon>
        <taxon>Pseudonocardiaceae</taxon>
        <taxon>Saccharomonospora</taxon>
    </lineage>
</organism>
<dbReference type="InterPro" id="IPR005021">
    <property type="entry name" value="Terminase_largesu-like"/>
</dbReference>
<sequence length="476" mass="51233">MTPATSYGFDVIEFADGVLGQPLDPWQEWLVIHGGELLPDGRPRFRQVVVLVARQNGKTHLLVVLSLFWLFVELRRTVLGTSTNLGYAKESWEKAVGMAESSPELAEEIARVRRAAGEESLVTVHGCRYKIAASNRKGGRSLTIDRLILDELREHDSWDAWNAAIPAMNAVPDAQAWAITNQGDDKSVVLESLRASASRFLDMGEGDPRLGLFEWSAPDGAEPDDASALAAANPNLGHRVELDGLLGDARRAKAAGGEELAGFRTEILCQRVANLDPAINGEAWADCLEPGTLDELRSRVALCWDVSLDGRHATLAAAAVLPDGRVRVEVVAAWDGTAALRRDLPRVVGRVRPRVVGWLPDGPSAAVAADLAERKGRSTWPPRGVTVEEIRGEINAVCMGLGDLVDARQLAHSGDPLLDAQVPATEKKRVGDGWRFTRRGAGHCDATYALAGAVHLARTLPATVGKPRLVVASGDT</sequence>
<comment type="caution">
    <text evidence="1">The sequence shown here is derived from an EMBL/GenBank/DDBJ whole genome shotgun (WGS) entry which is preliminary data.</text>
</comment>
<protein>
    <recommendedName>
        <fullName evidence="3">Terminase</fullName>
    </recommendedName>
</protein>
<dbReference type="InterPro" id="IPR027417">
    <property type="entry name" value="P-loop_NTPase"/>
</dbReference>
<evidence type="ECO:0000313" key="1">
    <source>
        <dbReference type="EMBL" id="NIJ10619.1"/>
    </source>
</evidence>
<accession>A0A7X5UMY8</accession>
<keyword evidence="2" id="KW-1185">Reference proteome</keyword>
<evidence type="ECO:0008006" key="3">
    <source>
        <dbReference type="Google" id="ProtNLM"/>
    </source>
</evidence>
<name>A0A7X5UMY8_9PSEU</name>
<dbReference type="RefSeq" id="WP_208415560.1">
    <property type="nucleotide sequence ID" value="NZ_JAAOYM010000001.1"/>
</dbReference>
<gene>
    <name evidence="1" type="ORF">FHU38_000963</name>
</gene>
<dbReference type="PANTHER" id="PTHR41287:SF1">
    <property type="entry name" value="PROTEIN YMFN"/>
    <property type="match status" value="1"/>
</dbReference>
<dbReference type="Gene3D" id="3.40.50.300">
    <property type="entry name" value="P-loop containing nucleotide triphosphate hydrolases"/>
    <property type="match status" value="1"/>
</dbReference>
<proteinExistence type="predicted"/>
<reference evidence="1 2" key="1">
    <citation type="submission" date="2020-03" db="EMBL/GenBank/DDBJ databases">
        <title>Sequencing the genomes of 1000 actinobacteria strains.</title>
        <authorList>
            <person name="Klenk H.-P."/>
        </authorList>
    </citation>
    <scope>NUCLEOTIDE SEQUENCE [LARGE SCALE GENOMIC DNA]</scope>
    <source>
        <strain evidence="1 2">DSM 45685</strain>
    </source>
</reference>
<dbReference type="Proteomes" id="UP000545493">
    <property type="component" value="Unassembled WGS sequence"/>
</dbReference>